<evidence type="ECO:0000256" key="2">
    <source>
        <dbReference type="ARBA" id="ARBA00009370"/>
    </source>
</evidence>
<dbReference type="EMBL" id="FOBF01000005">
    <property type="protein sequence ID" value="SEL43115.1"/>
    <property type="molecule type" value="Genomic_DNA"/>
</dbReference>
<dbReference type="PANTHER" id="PTHR43390">
    <property type="entry name" value="SIGNAL PEPTIDASE I"/>
    <property type="match status" value="1"/>
</dbReference>
<dbReference type="InterPro" id="IPR036286">
    <property type="entry name" value="LexA/Signal_pep-like_sf"/>
</dbReference>
<dbReference type="Gene3D" id="2.10.109.10">
    <property type="entry name" value="Umud Fragment, subunit A"/>
    <property type="match status" value="1"/>
</dbReference>
<sequence>MRRVMILLAPIAALAAALAVARRRFVIVRISGASMLPTYRTGDRVLVRRTSGAGVRRGQVVVLQTALPGGRWRTGPLPRPEAAMWFIKRAVAVPGDPVPAQVRARVEASDGDPVPAGRLVVLGDGPVSEDSRVWGYVPFDRVLGVVVRGLAPSRESSRPGTSARAGRFGTPGEGRESPGS</sequence>
<dbReference type="Proteomes" id="UP000198953">
    <property type="component" value="Unassembled WGS sequence"/>
</dbReference>
<feature type="domain" description="Peptidase S26" evidence="5">
    <location>
        <begin position="109"/>
        <end position="146"/>
    </location>
</feature>
<evidence type="ECO:0000256" key="3">
    <source>
        <dbReference type="PIRSR" id="PIRSR600223-1"/>
    </source>
</evidence>
<dbReference type="PANTHER" id="PTHR43390:SF1">
    <property type="entry name" value="CHLOROPLAST PROCESSING PEPTIDASE"/>
    <property type="match status" value="1"/>
</dbReference>
<protein>
    <submittedName>
        <fullName evidence="6">Signal peptidase I</fullName>
    </submittedName>
</protein>
<evidence type="ECO:0000313" key="6">
    <source>
        <dbReference type="EMBL" id="SEL43115.1"/>
    </source>
</evidence>
<dbReference type="InterPro" id="IPR019533">
    <property type="entry name" value="Peptidase_S26"/>
</dbReference>
<feature type="active site" evidence="3">
    <location>
        <position position="88"/>
    </location>
</feature>
<feature type="active site" evidence="3">
    <location>
        <position position="34"/>
    </location>
</feature>
<evidence type="ECO:0000259" key="5">
    <source>
        <dbReference type="Pfam" id="PF10502"/>
    </source>
</evidence>
<gene>
    <name evidence="6" type="ORF">SAMN05660976_02424</name>
</gene>
<organism evidence="6 7">
    <name type="scientific">Nonomuraea pusilla</name>
    <dbReference type="NCBI Taxonomy" id="46177"/>
    <lineage>
        <taxon>Bacteria</taxon>
        <taxon>Bacillati</taxon>
        <taxon>Actinomycetota</taxon>
        <taxon>Actinomycetes</taxon>
        <taxon>Streptosporangiales</taxon>
        <taxon>Streptosporangiaceae</taxon>
        <taxon>Nonomuraea</taxon>
    </lineage>
</organism>
<dbReference type="GO" id="GO:0006465">
    <property type="term" value="P:signal peptide processing"/>
    <property type="evidence" value="ECO:0007669"/>
    <property type="project" value="InterPro"/>
</dbReference>
<dbReference type="GO" id="GO:0005886">
    <property type="term" value="C:plasma membrane"/>
    <property type="evidence" value="ECO:0007669"/>
    <property type="project" value="UniProtKB-SubCell"/>
</dbReference>
<dbReference type="CDD" id="cd06462">
    <property type="entry name" value="Peptidase_S24_S26"/>
    <property type="match status" value="1"/>
</dbReference>
<evidence type="ECO:0000313" key="7">
    <source>
        <dbReference type="Proteomes" id="UP000198953"/>
    </source>
</evidence>
<proteinExistence type="inferred from homology"/>
<dbReference type="PRINTS" id="PR00727">
    <property type="entry name" value="LEADERPTASE"/>
</dbReference>
<dbReference type="SUPFAM" id="SSF51306">
    <property type="entry name" value="LexA/Signal peptidase"/>
    <property type="match status" value="1"/>
</dbReference>
<dbReference type="GO" id="GO:0004252">
    <property type="term" value="F:serine-type endopeptidase activity"/>
    <property type="evidence" value="ECO:0007669"/>
    <property type="project" value="InterPro"/>
</dbReference>
<dbReference type="InterPro" id="IPR000223">
    <property type="entry name" value="Pept_S26A_signal_pept_1"/>
</dbReference>
<dbReference type="Pfam" id="PF10502">
    <property type="entry name" value="Peptidase_S26"/>
    <property type="match status" value="2"/>
</dbReference>
<dbReference type="STRING" id="46177.SAMN05660976_02424"/>
<reference evidence="6 7" key="1">
    <citation type="submission" date="2016-10" db="EMBL/GenBank/DDBJ databases">
        <authorList>
            <person name="de Groot N.N."/>
        </authorList>
    </citation>
    <scope>NUCLEOTIDE SEQUENCE [LARGE SCALE GENOMIC DNA]</scope>
    <source>
        <strain evidence="6 7">DSM 43357</strain>
    </source>
</reference>
<name>A0A1H7Q6J8_9ACTN</name>
<comment type="subcellular location">
    <subcellularLocation>
        <location evidence="1">Cell membrane</location>
        <topology evidence="1">Single-pass type II membrane protein</topology>
    </subcellularLocation>
</comment>
<keyword evidence="7" id="KW-1185">Reference proteome</keyword>
<feature type="domain" description="Peptidase S26" evidence="5">
    <location>
        <begin position="9"/>
        <end position="99"/>
    </location>
</feature>
<dbReference type="AlphaFoldDB" id="A0A1H7Q6J8"/>
<evidence type="ECO:0000256" key="4">
    <source>
        <dbReference type="SAM" id="MobiDB-lite"/>
    </source>
</evidence>
<feature type="region of interest" description="Disordered" evidence="4">
    <location>
        <begin position="152"/>
        <end position="180"/>
    </location>
</feature>
<comment type="similarity">
    <text evidence="2">Belongs to the peptidase S26 family.</text>
</comment>
<evidence type="ECO:0000256" key="1">
    <source>
        <dbReference type="ARBA" id="ARBA00004401"/>
    </source>
</evidence>
<accession>A0A1H7Q6J8</accession>